<dbReference type="GO" id="GO:0006285">
    <property type="term" value="P:base-excision repair, AP site formation"/>
    <property type="evidence" value="ECO:0007669"/>
    <property type="project" value="TreeGrafter"/>
</dbReference>
<evidence type="ECO:0000256" key="9">
    <source>
        <dbReference type="ARBA" id="ARBA00023239"/>
    </source>
</evidence>
<dbReference type="GO" id="GO:0051539">
    <property type="term" value="F:4 iron, 4 sulfur cluster binding"/>
    <property type="evidence" value="ECO:0007669"/>
    <property type="project" value="InterPro"/>
</dbReference>
<keyword evidence="10" id="KW-0326">Glycosidase</keyword>
<dbReference type="Gene3D" id="1.10.340.30">
    <property type="entry name" value="Hypothetical protein, domain 2"/>
    <property type="match status" value="1"/>
</dbReference>
<organism evidence="12 13">
    <name type="scientific">Euplotes crassus</name>
    <dbReference type="NCBI Taxonomy" id="5936"/>
    <lineage>
        <taxon>Eukaryota</taxon>
        <taxon>Sar</taxon>
        <taxon>Alveolata</taxon>
        <taxon>Ciliophora</taxon>
        <taxon>Intramacronucleata</taxon>
        <taxon>Spirotrichea</taxon>
        <taxon>Hypotrichia</taxon>
        <taxon>Euplotida</taxon>
        <taxon>Euplotidae</taxon>
        <taxon>Moneuplotes</taxon>
    </lineage>
</organism>
<dbReference type="InterPro" id="IPR003651">
    <property type="entry name" value="Endonuclease3_FeS-loop_motif"/>
</dbReference>
<dbReference type="GO" id="GO:0000703">
    <property type="term" value="F:oxidized pyrimidine nucleobase lesion DNA N-glycosylase activity"/>
    <property type="evidence" value="ECO:0007669"/>
    <property type="project" value="TreeGrafter"/>
</dbReference>
<dbReference type="CDD" id="cd00056">
    <property type="entry name" value="ENDO3c"/>
    <property type="match status" value="1"/>
</dbReference>
<dbReference type="Pfam" id="PF00730">
    <property type="entry name" value="HhH-GPD"/>
    <property type="match status" value="1"/>
</dbReference>
<evidence type="ECO:0000256" key="8">
    <source>
        <dbReference type="ARBA" id="ARBA00023204"/>
    </source>
</evidence>
<dbReference type="GO" id="GO:0003906">
    <property type="term" value="F:DNA-(apurinic or apyrimidinic site) endonuclease activity"/>
    <property type="evidence" value="ECO:0007669"/>
    <property type="project" value="TreeGrafter"/>
</dbReference>
<dbReference type="Proteomes" id="UP001295684">
    <property type="component" value="Unassembled WGS sequence"/>
</dbReference>
<dbReference type="PROSITE" id="PS00764">
    <property type="entry name" value="ENDONUCLEASE_III_1"/>
    <property type="match status" value="1"/>
</dbReference>
<dbReference type="EMBL" id="CAMPGE010019919">
    <property type="protein sequence ID" value="CAI2378219.1"/>
    <property type="molecule type" value="Genomic_DNA"/>
</dbReference>
<dbReference type="PANTHER" id="PTHR43286">
    <property type="entry name" value="ENDONUCLEASE III-LIKE PROTEIN 1"/>
    <property type="match status" value="1"/>
</dbReference>
<evidence type="ECO:0000256" key="7">
    <source>
        <dbReference type="ARBA" id="ARBA00023014"/>
    </source>
</evidence>
<keyword evidence="9" id="KW-0456">Lyase</keyword>
<dbReference type="GO" id="GO:0005634">
    <property type="term" value="C:nucleus"/>
    <property type="evidence" value="ECO:0007669"/>
    <property type="project" value="TreeGrafter"/>
</dbReference>
<proteinExistence type="inferred from homology"/>
<keyword evidence="5" id="KW-0378">Hydrolase</keyword>
<dbReference type="Pfam" id="PF10576">
    <property type="entry name" value="EndIII_4Fe-2S"/>
    <property type="match status" value="1"/>
</dbReference>
<dbReference type="SUPFAM" id="SSF48150">
    <property type="entry name" value="DNA-glycosylase"/>
    <property type="match status" value="1"/>
</dbReference>
<dbReference type="GO" id="GO:0046872">
    <property type="term" value="F:metal ion binding"/>
    <property type="evidence" value="ECO:0007669"/>
    <property type="project" value="UniProtKB-KW"/>
</dbReference>
<comment type="caution">
    <text evidence="12">The sequence shown here is derived from an EMBL/GenBank/DDBJ whole genome shotgun (WGS) entry which is preliminary data.</text>
</comment>
<evidence type="ECO:0000313" key="13">
    <source>
        <dbReference type="Proteomes" id="UP001295684"/>
    </source>
</evidence>
<dbReference type="AlphaFoldDB" id="A0AAD1XSU2"/>
<dbReference type="GO" id="GO:0006289">
    <property type="term" value="P:nucleotide-excision repair"/>
    <property type="evidence" value="ECO:0007669"/>
    <property type="project" value="TreeGrafter"/>
</dbReference>
<dbReference type="InterPro" id="IPR004035">
    <property type="entry name" value="Endouclease-III_FeS-bd_BS"/>
</dbReference>
<evidence type="ECO:0000256" key="6">
    <source>
        <dbReference type="ARBA" id="ARBA00023004"/>
    </source>
</evidence>
<dbReference type="InterPro" id="IPR003265">
    <property type="entry name" value="HhH-GPD_domain"/>
</dbReference>
<keyword evidence="3" id="KW-0479">Metal-binding</keyword>
<evidence type="ECO:0000259" key="11">
    <source>
        <dbReference type="SMART" id="SM00478"/>
    </source>
</evidence>
<evidence type="ECO:0000256" key="3">
    <source>
        <dbReference type="ARBA" id="ARBA00022723"/>
    </source>
</evidence>
<dbReference type="GO" id="GO:0016829">
    <property type="term" value="F:lyase activity"/>
    <property type="evidence" value="ECO:0007669"/>
    <property type="project" value="UniProtKB-KW"/>
</dbReference>
<dbReference type="InterPro" id="IPR011257">
    <property type="entry name" value="DNA_glycosylase"/>
</dbReference>
<evidence type="ECO:0000256" key="4">
    <source>
        <dbReference type="ARBA" id="ARBA00022763"/>
    </source>
</evidence>
<dbReference type="Gene3D" id="1.10.1670.10">
    <property type="entry name" value="Helix-hairpin-Helix base-excision DNA repair enzymes (C-terminal)"/>
    <property type="match status" value="1"/>
</dbReference>
<dbReference type="InterPro" id="IPR023170">
    <property type="entry name" value="HhH_base_excis_C"/>
</dbReference>
<keyword evidence="8" id="KW-0234">DNA repair</keyword>
<dbReference type="SMART" id="SM00478">
    <property type="entry name" value="ENDO3c"/>
    <property type="match status" value="1"/>
</dbReference>
<keyword evidence="7" id="KW-0411">Iron-sulfur</keyword>
<dbReference type="SMART" id="SM00525">
    <property type="entry name" value="FES"/>
    <property type="match status" value="1"/>
</dbReference>
<feature type="domain" description="HhH-GPD" evidence="11">
    <location>
        <begin position="83"/>
        <end position="231"/>
    </location>
</feature>
<accession>A0AAD1XSU2</accession>
<evidence type="ECO:0000256" key="2">
    <source>
        <dbReference type="ARBA" id="ARBA00008343"/>
    </source>
</evidence>
<reference evidence="12" key="1">
    <citation type="submission" date="2023-07" db="EMBL/GenBank/DDBJ databases">
        <authorList>
            <consortium name="AG Swart"/>
            <person name="Singh M."/>
            <person name="Singh A."/>
            <person name="Seah K."/>
            <person name="Emmerich C."/>
        </authorList>
    </citation>
    <scope>NUCLEOTIDE SEQUENCE</scope>
    <source>
        <strain evidence="12">DP1</strain>
    </source>
</reference>
<keyword evidence="6" id="KW-0408">Iron</keyword>
<sequence length="259" mass="29820">MISRRLVLTNFRSKFWTPCTQRNAKAFCSKVSPQPQNWEEVWKKIEDANKQKGLVKRSKDDLPLFQVGTEQEKDYKCLLRFILMSMTKNHLVDIALNNILDHSSDPEVILETPDEDISEMIKNVRFHNKKIGYIKKSTKMFLEDFEGRLPSDTKSLNKFPGIGPVSSLMISQMWFNKVQGIAVDSHIIRCAKLLGWTDGKTTAVVRKQLESWLPKEKWGDIYFLLVFHGSEICTPRKPKCDSCSVRDLCPSSTYDGPTK</sequence>
<protein>
    <recommendedName>
        <fullName evidence="11">HhH-GPD domain-containing protein</fullName>
    </recommendedName>
</protein>
<dbReference type="PANTHER" id="PTHR43286:SF1">
    <property type="entry name" value="ENDONUCLEASE III-LIKE PROTEIN 1"/>
    <property type="match status" value="1"/>
</dbReference>
<name>A0AAD1XSU2_EUPCR</name>
<evidence type="ECO:0000256" key="5">
    <source>
        <dbReference type="ARBA" id="ARBA00022801"/>
    </source>
</evidence>
<evidence type="ECO:0000256" key="1">
    <source>
        <dbReference type="ARBA" id="ARBA00001966"/>
    </source>
</evidence>
<evidence type="ECO:0000313" key="12">
    <source>
        <dbReference type="EMBL" id="CAI2378219.1"/>
    </source>
</evidence>
<keyword evidence="4" id="KW-0227">DNA damage</keyword>
<gene>
    <name evidence="12" type="ORF">ECRASSUSDP1_LOCUS19614</name>
</gene>
<comment type="similarity">
    <text evidence="2">Belongs to the Nth/MutY family.</text>
</comment>
<evidence type="ECO:0000256" key="10">
    <source>
        <dbReference type="ARBA" id="ARBA00023295"/>
    </source>
</evidence>
<comment type="cofactor">
    <cofactor evidence="1">
        <name>[4Fe-4S] cluster</name>
        <dbReference type="ChEBI" id="CHEBI:49883"/>
    </cofactor>
</comment>
<keyword evidence="13" id="KW-1185">Reference proteome</keyword>